<evidence type="ECO:0000256" key="1">
    <source>
        <dbReference type="SAM" id="MobiDB-lite"/>
    </source>
</evidence>
<sequence>LGRVSCGICGRAKEEKEVLLFSLIPRRYGDKSGGGASVVLGALVTEPVVGEDVAPPDPAAATSSGGELGSWSVPNATRLGVLEEAEHNPVAIGGMGAVETSSLEVAVGDASLVAVSGDLGEGNTSFSGVEDATRNSPQPSTSKEPFNRRPYEFPDHGVSWPNNPLGAPMLGIEGTLDGLSF</sequence>
<comment type="caution">
    <text evidence="2">The sequence shown here is derived from an EMBL/GenBank/DDBJ whole genome shotgun (WGS) entry which is preliminary data.</text>
</comment>
<organism evidence="2 3">
    <name type="scientific">Colocasia esculenta</name>
    <name type="common">Wild taro</name>
    <name type="synonym">Arum esculentum</name>
    <dbReference type="NCBI Taxonomy" id="4460"/>
    <lineage>
        <taxon>Eukaryota</taxon>
        <taxon>Viridiplantae</taxon>
        <taxon>Streptophyta</taxon>
        <taxon>Embryophyta</taxon>
        <taxon>Tracheophyta</taxon>
        <taxon>Spermatophyta</taxon>
        <taxon>Magnoliopsida</taxon>
        <taxon>Liliopsida</taxon>
        <taxon>Araceae</taxon>
        <taxon>Aroideae</taxon>
        <taxon>Colocasieae</taxon>
        <taxon>Colocasia</taxon>
    </lineage>
</organism>
<name>A0A843UBW9_COLES</name>
<keyword evidence="3" id="KW-1185">Reference proteome</keyword>
<evidence type="ECO:0000313" key="2">
    <source>
        <dbReference type="EMBL" id="MQL78763.1"/>
    </source>
</evidence>
<feature type="region of interest" description="Disordered" evidence="1">
    <location>
        <begin position="119"/>
        <end position="159"/>
    </location>
</feature>
<protein>
    <submittedName>
        <fullName evidence="2">Uncharacterized protein</fullName>
    </submittedName>
</protein>
<dbReference type="EMBL" id="NMUH01000416">
    <property type="protein sequence ID" value="MQL78763.1"/>
    <property type="molecule type" value="Genomic_DNA"/>
</dbReference>
<gene>
    <name evidence="2" type="ORF">Taro_011189</name>
</gene>
<feature type="compositionally biased region" description="Polar residues" evidence="1">
    <location>
        <begin position="134"/>
        <end position="144"/>
    </location>
</feature>
<dbReference type="Proteomes" id="UP000652761">
    <property type="component" value="Unassembled WGS sequence"/>
</dbReference>
<proteinExistence type="predicted"/>
<accession>A0A843UBW9</accession>
<feature type="compositionally biased region" description="Basic and acidic residues" evidence="1">
    <location>
        <begin position="145"/>
        <end position="155"/>
    </location>
</feature>
<dbReference type="AlphaFoldDB" id="A0A843UBW9"/>
<feature type="non-terminal residue" evidence="2">
    <location>
        <position position="181"/>
    </location>
</feature>
<reference evidence="2" key="1">
    <citation type="submission" date="2017-07" db="EMBL/GenBank/DDBJ databases">
        <title>Taro Niue Genome Assembly and Annotation.</title>
        <authorList>
            <person name="Atibalentja N."/>
            <person name="Keating K."/>
            <person name="Fields C.J."/>
        </authorList>
    </citation>
    <scope>NUCLEOTIDE SEQUENCE</scope>
    <source>
        <strain evidence="2">Niue_2</strain>
        <tissue evidence="2">Leaf</tissue>
    </source>
</reference>
<feature type="non-terminal residue" evidence="2">
    <location>
        <position position="1"/>
    </location>
</feature>
<evidence type="ECO:0000313" key="3">
    <source>
        <dbReference type="Proteomes" id="UP000652761"/>
    </source>
</evidence>